<evidence type="ECO:0000256" key="5">
    <source>
        <dbReference type="ARBA" id="ARBA00022840"/>
    </source>
</evidence>
<evidence type="ECO:0000256" key="3">
    <source>
        <dbReference type="ARBA" id="ARBA00022723"/>
    </source>
</evidence>
<sequence length="430" mass="49246">MSWSFHRYYTNRTDGLISKLKLSDEKSGYLKALRKQIRARTRDVFEEAKKLAEETRTSTVNLREKVAATHFRHLSPEAQKEFEELINALGNEARESFLRLKPRFWTQGSFQYDTLNVPYSTPPQEMDIDDGTYLPMALFDDKPIIGHRLLLLLVDTSLKSLVAENDGWIFEAKRTCARIKIPSENTHIDVPMYAIPEDQFVLKEVAIESFRKMAFDSVDARAEAWMVNRDEYELDSDSVNLALREGEQKWAKSDPKIVEDWFLESCRVNGWHLRKVCRFMKAWRDAQWKEKGPSSISLMAATLNVLNKFTHDSTDLGATMSLIALHLPEEFRKGVESPDHTDDKPLFPPVEAHGEWEQGVIIKLEELKNYLSEADTAETKELALKALNKAFGDRVADHDLIDRKVAGPAYHEEPSKALKPVVISQTMSSG</sequence>
<dbReference type="InterPro" id="IPR047805">
    <property type="entry name" value="GAMP_synthase"/>
</dbReference>
<keyword evidence="1" id="KW-0808">Transferase</keyword>
<protein>
    <recommendedName>
        <fullName evidence="10">Cyclic GMP-AMP synthase</fullName>
    </recommendedName>
</protein>
<dbReference type="InterPro" id="IPR048446">
    <property type="entry name" value="DncV_C"/>
</dbReference>
<evidence type="ECO:0000256" key="6">
    <source>
        <dbReference type="ARBA" id="ARBA00022842"/>
    </source>
</evidence>
<evidence type="ECO:0000256" key="9">
    <source>
        <dbReference type="ARBA" id="ARBA00023134"/>
    </source>
</evidence>
<dbReference type="NCBIfam" id="NF041078">
    <property type="entry name" value="cGAS"/>
    <property type="match status" value="1"/>
</dbReference>
<keyword evidence="2" id="KW-0548">Nucleotidyltransferase</keyword>
<evidence type="ECO:0000256" key="8">
    <source>
        <dbReference type="ARBA" id="ARBA00023118"/>
    </source>
</evidence>
<comment type="catalytic activity">
    <reaction evidence="11">
        <text>GTP + ATP = 3',3'-cGAMP + 2 diphosphate</text>
        <dbReference type="Rhea" id="RHEA:35647"/>
        <dbReference type="ChEBI" id="CHEBI:30616"/>
        <dbReference type="ChEBI" id="CHEBI:33019"/>
        <dbReference type="ChEBI" id="CHEBI:37565"/>
        <dbReference type="ChEBI" id="CHEBI:71501"/>
    </reaction>
    <physiologicalReaction direction="left-to-right" evidence="11">
        <dbReference type="Rhea" id="RHEA:35648"/>
    </physiologicalReaction>
</comment>
<feature type="domain" description="Cyclic GMP-AMP synthase DncV-like nucleotidyltransferase" evidence="12">
    <location>
        <begin position="102"/>
        <end position="193"/>
    </location>
</feature>
<geneLocation type="plasmid" evidence="14">
    <name>pKP18-31-IMP</name>
</geneLocation>
<keyword evidence="3" id="KW-0479">Metal-binding</keyword>
<dbReference type="EMBL" id="MN661402">
    <property type="protein sequence ID" value="QJS00272.1"/>
    <property type="molecule type" value="Genomic_DNA"/>
</dbReference>
<dbReference type="GO" id="GO:0140701">
    <property type="term" value="F:3',3'-cyclic GMP-AMP synthase activity"/>
    <property type="evidence" value="ECO:0007669"/>
    <property type="project" value="InterPro"/>
</dbReference>
<dbReference type="GO" id="GO:0046872">
    <property type="term" value="F:metal ion binding"/>
    <property type="evidence" value="ECO:0007669"/>
    <property type="project" value="UniProtKB-KW"/>
</dbReference>
<keyword evidence="9" id="KW-0342">GTP-binding</keyword>
<dbReference type="Pfam" id="PF21713">
    <property type="entry name" value="DncV_C"/>
    <property type="match status" value="1"/>
</dbReference>
<keyword evidence="7" id="KW-0546">Nucleotide metabolism</keyword>
<dbReference type="GO" id="GO:0005524">
    <property type="term" value="F:ATP binding"/>
    <property type="evidence" value="ECO:0007669"/>
    <property type="project" value="UniProtKB-KW"/>
</dbReference>
<evidence type="ECO:0000256" key="2">
    <source>
        <dbReference type="ARBA" id="ARBA00022695"/>
    </source>
</evidence>
<evidence type="ECO:0000256" key="7">
    <source>
        <dbReference type="ARBA" id="ARBA00023080"/>
    </source>
</evidence>
<feature type="domain" description="Cyclic GMP-AMP synthase C-terminal" evidence="13">
    <location>
        <begin position="270"/>
        <end position="402"/>
    </location>
</feature>
<accession>A0A6M4NR67</accession>
<dbReference type="GO" id="GO:0009117">
    <property type="term" value="P:nucleotide metabolic process"/>
    <property type="evidence" value="ECO:0007669"/>
    <property type="project" value="UniProtKB-KW"/>
</dbReference>
<evidence type="ECO:0000256" key="11">
    <source>
        <dbReference type="ARBA" id="ARBA00048304"/>
    </source>
</evidence>
<name>A0A6M4NR67_9ENTR</name>
<dbReference type="Pfam" id="PF21654">
    <property type="entry name" value="DncV-like_NTFase"/>
    <property type="match status" value="1"/>
</dbReference>
<dbReference type="InterPro" id="IPR048445">
    <property type="entry name" value="DncV-like_NTFase"/>
</dbReference>
<keyword evidence="5" id="KW-0067">ATP-binding</keyword>
<evidence type="ECO:0000256" key="4">
    <source>
        <dbReference type="ARBA" id="ARBA00022741"/>
    </source>
</evidence>
<dbReference type="GO" id="GO:0051607">
    <property type="term" value="P:defense response to virus"/>
    <property type="evidence" value="ECO:0007669"/>
    <property type="project" value="UniProtKB-KW"/>
</dbReference>
<dbReference type="GO" id="GO:0005525">
    <property type="term" value="F:GTP binding"/>
    <property type="evidence" value="ECO:0007669"/>
    <property type="project" value="UniProtKB-KW"/>
</dbReference>
<keyword evidence="4" id="KW-0547">Nucleotide-binding</keyword>
<evidence type="ECO:0000313" key="14">
    <source>
        <dbReference type="EMBL" id="QJS00272.1"/>
    </source>
</evidence>
<keyword evidence="6" id="KW-0460">Magnesium</keyword>
<evidence type="ECO:0000259" key="12">
    <source>
        <dbReference type="Pfam" id="PF21654"/>
    </source>
</evidence>
<keyword evidence="14" id="KW-0614">Plasmid</keyword>
<dbReference type="AlphaFoldDB" id="A0A6M4NR67"/>
<evidence type="ECO:0000256" key="1">
    <source>
        <dbReference type="ARBA" id="ARBA00022679"/>
    </source>
</evidence>
<reference evidence="14" key="1">
    <citation type="submission" date="2019-11" db="EMBL/GenBank/DDBJ databases">
        <authorList>
            <person name="Qin S."/>
            <person name="Dong H."/>
        </authorList>
    </citation>
    <scope>NUCLEOTIDE SEQUENCE</scope>
    <source>
        <strain evidence="14">KP18-31</strain>
        <plasmid evidence="14">pKP18-31-IMP,KPC</plasmid>
    </source>
</reference>
<organism evidence="14">
    <name type="scientific">Klebsiella quasipneumoniae</name>
    <dbReference type="NCBI Taxonomy" id="1463165"/>
    <lineage>
        <taxon>Bacteria</taxon>
        <taxon>Pseudomonadati</taxon>
        <taxon>Pseudomonadota</taxon>
        <taxon>Gammaproteobacteria</taxon>
        <taxon>Enterobacterales</taxon>
        <taxon>Enterobacteriaceae</taxon>
        <taxon>Klebsiella/Raoultella group</taxon>
        <taxon>Klebsiella</taxon>
        <taxon>Klebsiella pneumoniae complex</taxon>
    </lineage>
</organism>
<evidence type="ECO:0000259" key="13">
    <source>
        <dbReference type="Pfam" id="PF21713"/>
    </source>
</evidence>
<dbReference type="RefSeq" id="WP_064152329.1">
    <property type="nucleotide sequence ID" value="NZ_CP033901.1"/>
</dbReference>
<keyword evidence="8" id="KW-0051">Antiviral defense</keyword>
<proteinExistence type="predicted"/>
<evidence type="ECO:0000256" key="10">
    <source>
        <dbReference type="ARBA" id="ARBA00044145"/>
    </source>
</evidence>